<evidence type="ECO:0000256" key="1">
    <source>
        <dbReference type="SAM" id="Coils"/>
    </source>
</evidence>
<feature type="region of interest" description="Disordered" evidence="2">
    <location>
        <begin position="72"/>
        <end position="130"/>
    </location>
</feature>
<dbReference type="PANTHER" id="PTHR33678:SF1">
    <property type="entry name" value="BLL1576 PROTEIN"/>
    <property type="match status" value="1"/>
</dbReference>
<feature type="domain" description="Transposase IS66 central" evidence="3">
    <location>
        <begin position="200"/>
        <end position="491"/>
    </location>
</feature>
<dbReference type="NCBIfam" id="NF033517">
    <property type="entry name" value="transpos_IS66"/>
    <property type="match status" value="1"/>
</dbReference>
<geneLocation type="plasmid" evidence="5 6">
    <name>plas-002</name>
</geneLocation>
<dbReference type="KEGG" id="mlut:JET14_21990"/>
<feature type="compositionally biased region" description="Polar residues" evidence="2">
    <location>
        <begin position="109"/>
        <end position="123"/>
    </location>
</feature>
<dbReference type="RefSeq" id="WP_200338470.1">
    <property type="nucleotide sequence ID" value="NZ_CP066788.1"/>
</dbReference>
<dbReference type="InterPro" id="IPR039552">
    <property type="entry name" value="IS66_C"/>
</dbReference>
<proteinExistence type="predicted"/>
<evidence type="ECO:0000256" key="2">
    <source>
        <dbReference type="SAM" id="MobiDB-lite"/>
    </source>
</evidence>
<dbReference type="InterPro" id="IPR052344">
    <property type="entry name" value="Transposase-related"/>
</dbReference>
<protein>
    <submittedName>
        <fullName evidence="5">IS66 family transposase</fullName>
    </submittedName>
</protein>
<dbReference type="InterPro" id="IPR004291">
    <property type="entry name" value="Transposase_IS66_central"/>
</dbReference>
<dbReference type="EMBL" id="CP066788">
    <property type="protein sequence ID" value="QQM33124.1"/>
    <property type="molecule type" value="Genomic_DNA"/>
</dbReference>
<evidence type="ECO:0000313" key="6">
    <source>
        <dbReference type="Proteomes" id="UP000596083"/>
    </source>
</evidence>
<evidence type="ECO:0000259" key="4">
    <source>
        <dbReference type="Pfam" id="PF13817"/>
    </source>
</evidence>
<sequence>MLDTIENIKQDILDAAVADGALIAHRLDELWRTVISDNDDLQAENQKLTATIRVLEVEIKRLGGQIAKLNKMKFGPSADTNPQKGKDRDKSGTGSYGQPETGEGKPAEGTTTSEAKPRNQSGRGTRVWPPHLERREFYMGTKDGLCPCGCGGTIRDYDIKETPELIPAQFYIAVRKYPKYRCLQGKMVGTPFEPALIRGTTFSNGLLAHSIAMRFDCYLPWYRQERLFEACGISYPRSTLMRWATAVALGALLPMWQRIESEARSESWRLFMDESPMKELDPGRGRTRQVYLYALHRDDRSFGGNRPPLVIYYVGPTRSMKRIHEILSGMTAIVQTDAYSGYGRLGTPGTCVAGIKSPKCWSHARRKFTDEFDANKTPDADDIIQIIAELYAVEGKINGKPPDHRRSVRRKLSQPILDRLRCRLIELAEIHVVNNGMRKAIHYVLNHWAGLTMFVDDGRIDLDTNAVERLFKPTKLLAKNALFVGSDEGFEAWAILSSIVETCKLNRVRVEPYLKWIFDEISRNRGTVDYEKLLPWNAPLELRQA</sequence>
<gene>
    <name evidence="5" type="ORF">JET14_21990</name>
</gene>
<reference evidence="5 6" key="1">
    <citation type="submission" date="2020-12" db="EMBL/GenBank/DDBJ databases">
        <authorList>
            <person name="Zheng R.K."/>
            <person name="Sun C.M."/>
        </authorList>
    </citation>
    <scope>NUCLEOTIDE SEQUENCE [LARGE SCALE GENOMIC DNA]</scope>
    <source>
        <strain evidence="5 6">ZRK001</strain>
        <plasmid evidence="5 6">plas-002</plasmid>
    </source>
</reference>
<organism evidence="5 6">
    <name type="scientific">Martelella lutilitoris</name>
    <dbReference type="NCBI Taxonomy" id="2583532"/>
    <lineage>
        <taxon>Bacteria</taxon>
        <taxon>Pseudomonadati</taxon>
        <taxon>Pseudomonadota</taxon>
        <taxon>Alphaproteobacteria</taxon>
        <taxon>Hyphomicrobiales</taxon>
        <taxon>Aurantimonadaceae</taxon>
        <taxon>Martelella</taxon>
    </lineage>
</organism>
<dbReference type="AlphaFoldDB" id="A0A7T7KPL7"/>
<feature type="domain" description="Transposase IS66 C-terminal" evidence="4">
    <location>
        <begin position="498"/>
        <end position="536"/>
    </location>
</feature>
<keyword evidence="1" id="KW-0175">Coiled coil</keyword>
<dbReference type="Proteomes" id="UP000596083">
    <property type="component" value="Plasmid plas-002"/>
</dbReference>
<accession>A0A7T7KPL7</accession>
<feature type="coiled-coil region" evidence="1">
    <location>
        <begin position="38"/>
        <end position="72"/>
    </location>
</feature>
<dbReference type="Pfam" id="PF03050">
    <property type="entry name" value="DDE_Tnp_IS66"/>
    <property type="match status" value="1"/>
</dbReference>
<evidence type="ECO:0000259" key="3">
    <source>
        <dbReference type="Pfam" id="PF03050"/>
    </source>
</evidence>
<dbReference type="Pfam" id="PF13817">
    <property type="entry name" value="DDE_Tnp_IS66_C"/>
    <property type="match status" value="1"/>
</dbReference>
<name>A0A7T7KPL7_9HYPH</name>
<keyword evidence="5" id="KW-0614">Plasmid</keyword>
<evidence type="ECO:0000313" key="5">
    <source>
        <dbReference type="EMBL" id="QQM33124.1"/>
    </source>
</evidence>
<dbReference type="PANTHER" id="PTHR33678">
    <property type="entry name" value="BLL1576 PROTEIN"/>
    <property type="match status" value="1"/>
</dbReference>